<evidence type="ECO:0000256" key="6">
    <source>
        <dbReference type="ARBA" id="ARBA00023075"/>
    </source>
</evidence>
<evidence type="ECO:0000256" key="3">
    <source>
        <dbReference type="ARBA" id="ARBA00022723"/>
    </source>
</evidence>
<dbReference type="PANTHER" id="PTHR23426:SF65">
    <property type="entry name" value="FERREDOXIN-2, MITOCHONDRIAL"/>
    <property type="match status" value="1"/>
</dbReference>
<keyword evidence="5" id="KW-0411">Iron-sulfur</keyword>
<dbReference type="AlphaFoldDB" id="A0A350P9U4"/>
<gene>
    <name evidence="9" type="ORF">DCW74_20280</name>
</gene>
<evidence type="ECO:0000256" key="5">
    <source>
        <dbReference type="ARBA" id="ARBA00023014"/>
    </source>
</evidence>
<dbReference type="GO" id="GO:0140647">
    <property type="term" value="P:P450-containing electron transport chain"/>
    <property type="evidence" value="ECO:0007669"/>
    <property type="project" value="InterPro"/>
</dbReference>
<dbReference type="Proteomes" id="UP000263517">
    <property type="component" value="Unassembled WGS sequence"/>
</dbReference>
<dbReference type="Pfam" id="PF00111">
    <property type="entry name" value="Fer2"/>
    <property type="match status" value="1"/>
</dbReference>
<accession>A0A350P9U4</accession>
<evidence type="ECO:0000256" key="7">
    <source>
        <dbReference type="ARBA" id="ARBA00034078"/>
    </source>
</evidence>
<dbReference type="PROSITE" id="PS51085">
    <property type="entry name" value="2FE2S_FER_2"/>
    <property type="match status" value="1"/>
</dbReference>
<dbReference type="SUPFAM" id="SSF54292">
    <property type="entry name" value="2Fe-2S ferredoxin-like"/>
    <property type="match status" value="1"/>
</dbReference>
<name>A0A350P9U4_9ALTE</name>
<evidence type="ECO:0000256" key="4">
    <source>
        <dbReference type="ARBA" id="ARBA00023004"/>
    </source>
</evidence>
<dbReference type="GO" id="GO:0009055">
    <property type="term" value="F:electron transfer activity"/>
    <property type="evidence" value="ECO:0007669"/>
    <property type="project" value="TreeGrafter"/>
</dbReference>
<comment type="cofactor">
    <cofactor evidence="7">
        <name>[2Fe-2S] cluster</name>
        <dbReference type="ChEBI" id="CHEBI:190135"/>
    </cofactor>
</comment>
<dbReference type="InterPro" id="IPR036010">
    <property type="entry name" value="2Fe-2S_ferredoxin-like_sf"/>
</dbReference>
<evidence type="ECO:0000259" key="8">
    <source>
        <dbReference type="PROSITE" id="PS51085"/>
    </source>
</evidence>
<evidence type="ECO:0000313" key="10">
    <source>
        <dbReference type="Proteomes" id="UP000263517"/>
    </source>
</evidence>
<dbReference type="Gene3D" id="3.10.20.30">
    <property type="match status" value="1"/>
</dbReference>
<dbReference type="EMBL" id="DNAN01000707">
    <property type="protein sequence ID" value="HAW78061.1"/>
    <property type="molecule type" value="Genomic_DNA"/>
</dbReference>
<evidence type="ECO:0000256" key="1">
    <source>
        <dbReference type="ARBA" id="ARBA00010914"/>
    </source>
</evidence>
<organism evidence="9 10">
    <name type="scientific">Alteromonas australica</name>
    <dbReference type="NCBI Taxonomy" id="589873"/>
    <lineage>
        <taxon>Bacteria</taxon>
        <taxon>Pseudomonadati</taxon>
        <taxon>Pseudomonadota</taxon>
        <taxon>Gammaproteobacteria</taxon>
        <taxon>Alteromonadales</taxon>
        <taxon>Alteromonadaceae</taxon>
        <taxon>Alteromonas/Salinimonas group</taxon>
        <taxon>Alteromonas</taxon>
    </lineage>
</organism>
<dbReference type="InterPro" id="IPR001055">
    <property type="entry name" value="Adrenodoxin-like"/>
</dbReference>
<keyword evidence="6" id="KW-0830">Ubiquinone</keyword>
<dbReference type="PRINTS" id="PR00355">
    <property type="entry name" value="ADRENODOXIN"/>
</dbReference>
<proteinExistence type="inferred from homology"/>
<dbReference type="GO" id="GO:0051537">
    <property type="term" value="F:2 iron, 2 sulfur cluster binding"/>
    <property type="evidence" value="ECO:0007669"/>
    <property type="project" value="UniProtKB-KW"/>
</dbReference>
<comment type="similarity">
    <text evidence="1">Belongs to the adrenodoxin/putidaredoxin family.</text>
</comment>
<sequence>MPNVTFILPDESEVTVEALAGDSLMQTAVDNGIEEITADCGGGCSCATCHCFITPAWQGKVSPADDMEQALLETAIEDVQPNSRLSCQITLDDSLDGLVVKVPQSDW</sequence>
<evidence type="ECO:0000256" key="2">
    <source>
        <dbReference type="ARBA" id="ARBA00022714"/>
    </source>
</evidence>
<dbReference type="GO" id="GO:0005829">
    <property type="term" value="C:cytosol"/>
    <property type="evidence" value="ECO:0007669"/>
    <property type="project" value="TreeGrafter"/>
</dbReference>
<dbReference type="GO" id="GO:0046872">
    <property type="term" value="F:metal ion binding"/>
    <property type="evidence" value="ECO:0007669"/>
    <property type="project" value="UniProtKB-KW"/>
</dbReference>
<keyword evidence="4" id="KW-0408">Iron</keyword>
<dbReference type="CDD" id="cd00207">
    <property type="entry name" value="fer2"/>
    <property type="match status" value="1"/>
</dbReference>
<dbReference type="STRING" id="589873.EP12_18735"/>
<evidence type="ECO:0000313" key="9">
    <source>
        <dbReference type="EMBL" id="HAW78061.1"/>
    </source>
</evidence>
<dbReference type="PANTHER" id="PTHR23426">
    <property type="entry name" value="FERREDOXIN/ADRENODOXIN"/>
    <property type="match status" value="1"/>
</dbReference>
<keyword evidence="3" id="KW-0479">Metal-binding</keyword>
<dbReference type="InterPro" id="IPR001041">
    <property type="entry name" value="2Fe-2S_ferredoxin-type"/>
</dbReference>
<reference evidence="9 10" key="1">
    <citation type="journal article" date="2018" name="Nat. Biotechnol.">
        <title>A standardized bacterial taxonomy based on genome phylogeny substantially revises the tree of life.</title>
        <authorList>
            <person name="Parks D.H."/>
            <person name="Chuvochina M."/>
            <person name="Waite D.W."/>
            <person name="Rinke C."/>
            <person name="Skarshewski A."/>
            <person name="Chaumeil P.A."/>
            <person name="Hugenholtz P."/>
        </authorList>
    </citation>
    <scope>NUCLEOTIDE SEQUENCE [LARGE SCALE GENOMIC DNA]</scope>
    <source>
        <strain evidence="9">UBA11978</strain>
    </source>
</reference>
<protein>
    <submittedName>
        <fullName evidence="9">(2Fe-2S)-binding protein</fullName>
    </submittedName>
</protein>
<keyword evidence="2" id="KW-0001">2Fe-2S</keyword>
<dbReference type="InterPro" id="IPR012675">
    <property type="entry name" value="Beta-grasp_dom_sf"/>
</dbReference>
<comment type="caution">
    <text evidence="9">The sequence shown here is derived from an EMBL/GenBank/DDBJ whole genome shotgun (WGS) entry which is preliminary data.</text>
</comment>
<feature type="domain" description="2Fe-2S ferredoxin-type" evidence="8">
    <location>
        <begin position="2"/>
        <end position="106"/>
    </location>
</feature>